<reference evidence="1 2" key="1">
    <citation type="submission" date="2019-02" db="EMBL/GenBank/DDBJ databases">
        <authorList>
            <consortium name="Pathogen Informatics"/>
        </authorList>
    </citation>
    <scope>NUCLEOTIDE SEQUENCE [LARGE SCALE GENOMIC DNA]</scope>
    <source>
        <strain evidence="1 2">078GUE027</strain>
    </source>
</reference>
<dbReference type="Proteomes" id="UP000346772">
    <property type="component" value="Unassembled WGS sequence"/>
</dbReference>
<protein>
    <submittedName>
        <fullName evidence="1">N-acetylglucosamine kinase NAGK-like</fullName>
        <ecNumber evidence="1">2.7.1.59</ecNumber>
    </submittedName>
</protein>
<accession>A0AAX3GX38</accession>
<dbReference type="Gene3D" id="3.30.420.40">
    <property type="match status" value="2"/>
</dbReference>
<dbReference type="EMBL" id="CAADAT010000003">
    <property type="protein sequence ID" value="VFD53261.1"/>
    <property type="molecule type" value="Genomic_DNA"/>
</dbReference>
<name>A0AAX3GX38_CLODI</name>
<dbReference type="EC" id="2.7.1.59" evidence="1"/>
<dbReference type="GO" id="GO:0045127">
    <property type="term" value="F:N-acetylglucosamine kinase activity"/>
    <property type="evidence" value="ECO:0007669"/>
    <property type="project" value="UniProtKB-EC"/>
</dbReference>
<dbReference type="AlphaFoldDB" id="A0AAX3GX38"/>
<evidence type="ECO:0000313" key="2">
    <source>
        <dbReference type="Proteomes" id="UP000346772"/>
    </source>
</evidence>
<proteinExistence type="predicted"/>
<organism evidence="1 2">
    <name type="scientific">Clostridioides difficile</name>
    <name type="common">Peptoclostridium difficile</name>
    <dbReference type="NCBI Taxonomy" id="1496"/>
    <lineage>
        <taxon>Bacteria</taxon>
        <taxon>Bacillati</taxon>
        <taxon>Bacillota</taxon>
        <taxon>Clostridia</taxon>
        <taxon>Peptostreptococcales</taxon>
        <taxon>Peptostreptococcaceae</taxon>
        <taxon>Clostridioides</taxon>
    </lineage>
</organism>
<gene>
    <name evidence="1" type="ORF">SAMEA1710456_00721</name>
</gene>
<comment type="caution">
    <text evidence="1">The sequence shown here is derived from an EMBL/GenBank/DDBJ whole genome shotgun (WGS) entry which is preliminary data.</text>
</comment>
<sequence length="51" mass="5404">MDEILKIGINKEKIYLENDAVLAFYAQADSHGLVIVAGTGSIILGIKEDGG</sequence>
<evidence type="ECO:0000313" key="1">
    <source>
        <dbReference type="EMBL" id="VFD53261.1"/>
    </source>
</evidence>
<dbReference type="RefSeq" id="WP_003420184.1">
    <property type="nucleotide sequence ID" value="NZ_BEHB01000002.1"/>
</dbReference>
<keyword evidence="1" id="KW-0808">Transferase</keyword>
<keyword evidence="1" id="KW-0418">Kinase</keyword>